<evidence type="ECO:0000313" key="3">
    <source>
        <dbReference type="Proteomes" id="UP000247233"/>
    </source>
</evidence>
<reference evidence="2 3" key="1">
    <citation type="submission" date="2016-12" db="EMBL/GenBank/DDBJ databases">
        <title>The genomes of Aspergillus section Nigri reveals drivers in fungal speciation.</title>
        <authorList>
            <consortium name="DOE Joint Genome Institute"/>
            <person name="Vesth T.C."/>
            <person name="Nybo J."/>
            <person name="Theobald S."/>
            <person name="Brandl J."/>
            <person name="Frisvad J.C."/>
            <person name="Nielsen K.F."/>
            <person name="Lyhne E.K."/>
            <person name="Kogle M.E."/>
            <person name="Kuo A."/>
            <person name="Riley R."/>
            <person name="Clum A."/>
            <person name="Nolan M."/>
            <person name="Lipzen A."/>
            <person name="Salamov A."/>
            <person name="Henrissat B."/>
            <person name="Wiebenga A."/>
            <person name="De Vries R.P."/>
            <person name="Grigoriev I.V."/>
            <person name="Mortensen U.H."/>
            <person name="Andersen M.R."/>
            <person name="Baker S.E."/>
        </authorList>
    </citation>
    <scope>NUCLEOTIDE SEQUENCE [LARGE SCALE GENOMIC DNA]</scope>
    <source>
        <strain evidence="2 3">CBS 117.55</strain>
    </source>
</reference>
<dbReference type="AlphaFoldDB" id="A0A317WUC4"/>
<feature type="compositionally biased region" description="Polar residues" evidence="1">
    <location>
        <begin position="72"/>
        <end position="87"/>
    </location>
</feature>
<proteinExistence type="predicted"/>
<protein>
    <submittedName>
        <fullName evidence="2">Uncharacterized protein</fullName>
    </submittedName>
</protein>
<keyword evidence="3" id="KW-1185">Reference proteome</keyword>
<feature type="region of interest" description="Disordered" evidence="1">
    <location>
        <begin position="72"/>
        <end position="94"/>
    </location>
</feature>
<accession>A0A317WUC4</accession>
<dbReference type="RefSeq" id="XP_025402770.1">
    <property type="nucleotide sequence ID" value="XM_025538030.1"/>
</dbReference>
<dbReference type="Proteomes" id="UP000247233">
    <property type="component" value="Unassembled WGS sequence"/>
</dbReference>
<evidence type="ECO:0000313" key="2">
    <source>
        <dbReference type="EMBL" id="PWY89939.1"/>
    </source>
</evidence>
<comment type="caution">
    <text evidence="2">The sequence shown here is derived from an EMBL/GenBank/DDBJ whole genome shotgun (WGS) entry which is preliminary data.</text>
</comment>
<name>A0A317WUC4_9EURO</name>
<dbReference type="GeneID" id="37060267"/>
<evidence type="ECO:0000256" key="1">
    <source>
        <dbReference type="SAM" id="MobiDB-lite"/>
    </source>
</evidence>
<sequence length="187" mass="20788">MGKSRIGVEERWICGCSKKKKRAKNLSTHYQITNRGKRKHKISHAASLSLFLPLWLIDSFSFSPFFLFSSQGKDQTNPRTPQSQPASLQPERIPAPPFVRGQLHHSWNLHPYDYHHHSSSSSSLPPSLPPPSTPPRSSSLSFFISFLADLPGTSVFQFPTQSFGLCARVLPVAIPIVPSRGSLCLLA</sequence>
<organism evidence="2 3">
    <name type="scientific">Aspergillus heteromorphus CBS 117.55</name>
    <dbReference type="NCBI Taxonomy" id="1448321"/>
    <lineage>
        <taxon>Eukaryota</taxon>
        <taxon>Fungi</taxon>
        <taxon>Dikarya</taxon>
        <taxon>Ascomycota</taxon>
        <taxon>Pezizomycotina</taxon>
        <taxon>Eurotiomycetes</taxon>
        <taxon>Eurotiomycetidae</taxon>
        <taxon>Eurotiales</taxon>
        <taxon>Aspergillaceae</taxon>
        <taxon>Aspergillus</taxon>
        <taxon>Aspergillus subgen. Circumdati</taxon>
    </lineage>
</organism>
<dbReference type="EMBL" id="MSFL01000003">
    <property type="protein sequence ID" value="PWY89939.1"/>
    <property type="molecule type" value="Genomic_DNA"/>
</dbReference>
<dbReference type="VEuPathDB" id="FungiDB:BO70DRAFT_131092"/>
<gene>
    <name evidence="2" type="ORF">BO70DRAFT_131092</name>
</gene>